<dbReference type="PANTHER" id="PTHR30483:SF6">
    <property type="entry name" value="PERIPLASMIC BINDING PROTEIN OF ABC TRANSPORTER FOR NATURAL AMINO ACIDS"/>
    <property type="match status" value="1"/>
</dbReference>
<evidence type="ECO:0000256" key="2">
    <source>
        <dbReference type="ARBA" id="ARBA00022729"/>
    </source>
</evidence>
<evidence type="ECO:0000256" key="1">
    <source>
        <dbReference type="ARBA" id="ARBA00010062"/>
    </source>
</evidence>
<evidence type="ECO:0000313" key="4">
    <source>
        <dbReference type="EMBL" id="MEK8032157.1"/>
    </source>
</evidence>
<evidence type="ECO:0000259" key="3">
    <source>
        <dbReference type="Pfam" id="PF13458"/>
    </source>
</evidence>
<dbReference type="Proteomes" id="UP001371218">
    <property type="component" value="Unassembled WGS sequence"/>
</dbReference>
<protein>
    <submittedName>
        <fullName evidence="4">Substrate-binding domain-containing protein</fullName>
    </submittedName>
</protein>
<organism evidence="4 5">
    <name type="scientific">Ideonella lacteola</name>
    <dbReference type="NCBI Taxonomy" id="2984193"/>
    <lineage>
        <taxon>Bacteria</taxon>
        <taxon>Pseudomonadati</taxon>
        <taxon>Pseudomonadota</taxon>
        <taxon>Betaproteobacteria</taxon>
        <taxon>Burkholderiales</taxon>
        <taxon>Sphaerotilaceae</taxon>
        <taxon>Ideonella</taxon>
    </lineage>
</organism>
<dbReference type="PANTHER" id="PTHR30483">
    <property type="entry name" value="LEUCINE-SPECIFIC-BINDING PROTEIN"/>
    <property type="match status" value="1"/>
</dbReference>
<gene>
    <name evidence="4" type="ORF">AACH06_15120</name>
</gene>
<evidence type="ECO:0000313" key="5">
    <source>
        <dbReference type="Proteomes" id="UP001371218"/>
    </source>
</evidence>
<comment type="similarity">
    <text evidence="1">Belongs to the leucine-binding protein family.</text>
</comment>
<dbReference type="Gene3D" id="3.40.50.2300">
    <property type="match status" value="2"/>
</dbReference>
<dbReference type="CDD" id="cd06328">
    <property type="entry name" value="PBP1_SBP-like"/>
    <property type="match status" value="1"/>
</dbReference>
<dbReference type="InterPro" id="IPR028082">
    <property type="entry name" value="Peripla_BP_I"/>
</dbReference>
<sequence length="387" mass="41815">MVFACLGPGVVFATAADVRIAHIHSLTGPLEAYGKQTTIGFNLGLEYATGGTMMVAGKKIVVIEKDDQGKPDVGKSLLAAAYGDDKADIAVGPTSSGVALAMLPVAEEYKKVLVVEPAVADSITGDKWNKYIFRTGRNSSQDAISNAVALDKPGTVVATLAQDYAFGRDGVKAFKEALKNAKIVHEEYLPQNTTDFTAGIQRVVDALKGQPGRKVIEVIWAGGTPPYNALAAQELAKRYQIEVFTGGNILPAMAAYKNFPGMEGATYYYFGIPKNPVNEWLVANHYKQHKTPPDFFTAGGMTAAIAVVEALKKTGGDTASPKLIAAMEGMAFETPKGRMTFRKEDHQALQSMYHFKIKVDPAFAWGVPELVREIKPEDMQVPVRNRR</sequence>
<keyword evidence="2" id="KW-0732">Signal</keyword>
<comment type="caution">
    <text evidence="4">The sequence shown here is derived from an EMBL/GenBank/DDBJ whole genome shotgun (WGS) entry which is preliminary data.</text>
</comment>
<keyword evidence="5" id="KW-1185">Reference proteome</keyword>
<name>A0ABU9BQC1_9BURK</name>
<proteinExistence type="inferred from homology"/>
<feature type="domain" description="Leucine-binding protein" evidence="3">
    <location>
        <begin position="18"/>
        <end position="358"/>
    </location>
</feature>
<dbReference type="InterPro" id="IPR051010">
    <property type="entry name" value="BCAA_transport"/>
</dbReference>
<dbReference type="Pfam" id="PF13458">
    <property type="entry name" value="Peripla_BP_6"/>
    <property type="match status" value="1"/>
</dbReference>
<dbReference type="EMBL" id="JBBUTG010000009">
    <property type="protein sequence ID" value="MEK8032157.1"/>
    <property type="molecule type" value="Genomic_DNA"/>
</dbReference>
<dbReference type="SUPFAM" id="SSF53822">
    <property type="entry name" value="Periplasmic binding protein-like I"/>
    <property type="match status" value="1"/>
</dbReference>
<reference evidence="4 5" key="1">
    <citation type="submission" date="2024-04" db="EMBL/GenBank/DDBJ databases">
        <title>Novel species of the genus Ideonella isolated from streams.</title>
        <authorList>
            <person name="Lu H."/>
        </authorList>
    </citation>
    <scope>NUCLEOTIDE SEQUENCE [LARGE SCALE GENOMIC DNA]</scope>
    <source>
        <strain evidence="4 5">DXS29W</strain>
    </source>
</reference>
<dbReference type="InterPro" id="IPR028081">
    <property type="entry name" value="Leu-bd"/>
</dbReference>
<accession>A0ABU9BQC1</accession>